<dbReference type="CDD" id="cd03039">
    <property type="entry name" value="GST_N_Sigma_like"/>
    <property type="match status" value="1"/>
</dbReference>
<name>A0A9X1T1I4_9HYPH</name>
<dbReference type="AlphaFoldDB" id="A0A9X1T1I4"/>
<protein>
    <submittedName>
        <fullName evidence="2">Glutathione S-transferase</fullName>
    </submittedName>
</protein>
<accession>A0A9X1T1I4</accession>
<dbReference type="InterPro" id="IPR010987">
    <property type="entry name" value="Glutathione-S-Trfase_C-like"/>
</dbReference>
<proteinExistence type="predicted"/>
<dbReference type="CDD" id="cd03192">
    <property type="entry name" value="GST_C_Sigma_like"/>
    <property type="match status" value="1"/>
</dbReference>
<feature type="domain" description="GST C-terminal" evidence="1">
    <location>
        <begin position="95"/>
        <end position="235"/>
    </location>
</feature>
<reference evidence="2" key="1">
    <citation type="submission" date="2021-12" db="EMBL/GenBank/DDBJ databases">
        <authorList>
            <person name="Li Y."/>
        </authorList>
    </citation>
    <scope>NUCLEOTIDE SEQUENCE</scope>
    <source>
        <strain evidence="2">DKSPLA3</strain>
    </source>
</reference>
<dbReference type="PANTHER" id="PTHR11571:SF263">
    <property type="entry name" value="GLUTATHIONE S-TRANSFERASE"/>
    <property type="match status" value="1"/>
</dbReference>
<dbReference type="SUPFAM" id="SSF52833">
    <property type="entry name" value="Thioredoxin-like"/>
    <property type="match status" value="1"/>
</dbReference>
<dbReference type="GO" id="GO:0006749">
    <property type="term" value="P:glutathione metabolic process"/>
    <property type="evidence" value="ECO:0007669"/>
    <property type="project" value="TreeGrafter"/>
</dbReference>
<evidence type="ECO:0000313" key="2">
    <source>
        <dbReference type="EMBL" id="MCD7110139.1"/>
    </source>
</evidence>
<dbReference type="GO" id="GO:0004364">
    <property type="term" value="F:glutathione transferase activity"/>
    <property type="evidence" value="ECO:0007669"/>
    <property type="project" value="TreeGrafter"/>
</dbReference>
<dbReference type="InterPro" id="IPR050213">
    <property type="entry name" value="GST_superfamily"/>
</dbReference>
<dbReference type="Gene3D" id="3.40.30.10">
    <property type="entry name" value="Glutaredoxin"/>
    <property type="match status" value="1"/>
</dbReference>
<gene>
    <name evidence="2" type="ORF">LRX75_13935</name>
</gene>
<dbReference type="PANTHER" id="PTHR11571">
    <property type="entry name" value="GLUTATHIONE S-TRANSFERASE"/>
    <property type="match status" value="1"/>
</dbReference>
<keyword evidence="3" id="KW-1185">Reference proteome</keyword>
<dbReference type="EMBL" id="JAJOZR010000008">
    <property type="protein sequence ID" value="MCD7110139.1"/>
    <property type="molecule type" value="Genomic_DNA"/>
</dbReference>
<organism evidence="2 3">
    <name type="scientific">Rhizobium quercicola</name>
    <dbReference type="NCBI Taxonomy" id="2901226"/>
    <lineage>
        <taxon>Bacteria</taxon>
        <taxon>Pseudomonadati</taxon>
        <taxon>Pseudomonadota</taxon>
        <taxon>Alphaproteobacteria</taxon>
        <taxon>Hyphomicrobiales</taxon>
        <taxon>Rhizobiaceae</taxon>
        <taxon>Rhizobium/Agrobacterium group</taxon>
        <taxon>Rhizobium</taxon>
    </lineage>
</organism>
<dbReference type="PROSITE" id="PS50405">
    <property type="entry name" value="GST_CTER"/>
    <property type="match status" value="1"/>
</dbReference>
<sequence length="244" mass="27602">MTYALYYWDGLPGRGEFVRLALEQAGAAYIDIARRQDGTDRMLEIMEDDRADAPFAPPFLKDGDLILSQTANILFYLGPRLGLAPESEGERHRLNALQMTIADMVTEAHDTHHPVATGLYYEDQKPEAKRRAADFRTARIPKFLDHFERMLSANPAGPQHVIGHALSYGDLSLHHLLEGLHYAFPQAMTAYGARWPHLEALRTRVASLPNIAAYRVSDRRIPFNESCIFRHYPELDGIETGDDE</sequence>
<dbReference type="InterPro" id="IPR036282">
    <property type="entry name" value="Glutathione-S-Trfase_C_sf"/>
</dbReference>
<dbReference type="Pfam" id="PF14497">
    <property type="entry name" value="GST_C_3"/>
    <property type="match status" value="1"/>
</dbReference>
<dbReference type="RefSeq" id="WP_231815315.1">
    <property type="nucleotide sequence ID" value="NZ_JAJOZR010000008.1"/>
</dbReference>
<evidence type="ECO:0000259" key="1">
    <source>
        <dbReference type="PROSITE" id="PS50405"/>
    </source>
</evidence>
<evidence type="ECO:0000313" key="3">
    <source>
        <dbReference type="Proteomes" id="UP001139089"/>
    </source>
</evidence>
<comment type="caution">
    <text evidence="2">The sequence shown here is derived from an EMBL/GenBank/DDBJ whole genome shotgun (WGS) entry which is preliminary data.</text>
</comment>
<dbReference type="InterPro" id="IPR004046">
    <property type="entry name" value="GST_C"/>
</dbReference>
<dbReference type="Proteomes" id="UP001139089">
    <property type="component" value="Unassembled WGS sequence"/>
</dbReference>
<dbReference type="InterPro" id="IPR036249">
    <property type="entry name" value="Thioredoxin-like_sf"/>
</dbReference>
<dbReference type="Gene3D" id="1.20.1050.10">
    <property type="match status" value="1"/>
</dbReference>
<dbReference type="SUPFAM" id="SSF47616">
    <property type="entry name" value="GST C-terminal domain-like"/>
    <property type="match status" value="1"/>
</dbReference>